<dbReference type="Pfam" id="PF07398">
    <property type="entry name" value="MDMPI_C"/>
    <property type="match status" value="1"/>
</dbReference>
<dbReference type="EMBL" id="PVUE01000001">
    <property type="protein sequence ID" value="PRZ43891.1"/>
    <property type="molecule type" value="Genomic_DNA"/>
</dbReference>
<dbReference type="GO" id="GO:0046872">
    <property type="term" value="F:metal ion binding"/>
    <property type="evidence" value="ECO:0007669"/>
    <property type="project" value="InterPro"/>
</dbReference>
<dbReference type="RefSeq" id="WP_106346967.1">
    <property type="nucleotide sequence ID" value="NZ_PVUE01000001.1"/>
</dbReference>
<dbReference type="Gene3D" id="1.20.120.450">
    <property type="entry name" value="dinb family like domain"/>
    <property type="match status" value="1"/>
</dbReference>
<evidence type="ECO:0000313" key="3">
    <source>
        <dbReference type="EMBL" id="PRZ43891.1"/>
    </source>
</evidence>
<evidence type="ECO:0000313" key="4">
    <source>
        <dbReference type="Proteomes" id="UP000237752"/>
    </source>
</evidence>
<evidence type="ECO:0000259" key="2">
    <source>
        <dbReference type="Pfam" id="PF11716"/>
    </source>
</evidence>
<sequence>MSLDPTLAKDRVLSAYFEEYAALTDLFAGLNAADWKRPSPLPGWDVQAVASHIMGTELMLLGEKSSVKEISAERPHIHNEIGARNELWVESFKGDSGEQMCARWADIVDRRTAVMSAMTDEEWHRPSWTPAGEGTYSRFMRIRVYDCWLHECDIRDALGVLAVEYGAPMNVALDEIATGLGYIVGRKAKAPDGSSVTISLGDPVERVFHVKVDGRAAVVDELPDPKTTLRMPVGTFARLTGGRGDVDPLLADVQVDGDHDLGMQIARNMAFTV</sequence>
<evidence type="ECO:0000259" key="1">
    <source>
        <dbReference type="Pfam" id="PF07398"/>
    </source>
</evidence>
<gene>
    <name evidence="3" type="ORF">CLV47_10115</name>
</gene>
<keyword evidence="4" id="KW-1185">Reference proteome</keyword>
<dbReference type="InterPro" id="IPR010872">
    <property type="entry name" value="MDMPI_C-term_domain"/>
</dbReference>
<feature type="domain" description="MDMPI C-terminal" evidence="1">
    <location>
        <begin position="171"/>
        <end position="260"/>
    </location>
</feature>
<feature type="domain" description="Mycothiol-dependent maleylpyruvate isomerase metal-binding" evidence="2">
    <location>
        <begin position="19"/>
        <end position="155"/>
    </location>
</feature>
<dbReference type="InterPro" id="IPR034660">
    <property type="entry name" value="DinB/YfiT-like"/>
</dbReference>
<dbReference type="NCBIfam" id="TIGR03083">
    <property type="entry name" value="maleylpyruvate isomerase family mycothiol-dependent enzyme"/>
    <property type="match status" value="1"/>
</dbReference>
<dbReference type="Pfam" id="PF11716">
    <property type="entry name" value="MDMPI_N"/>
    <property type="match status" value="1"/>
</dbReference>
<proteinExistence type="predicted"/>
<dbReference type="SUPFAM" id="SSF109854">
    <property type="entry name" value="DinB/YfiT-like putative metalloenzymes"/>
    <property type="match status" value="1"/>
</dbReference>
<name>A0A2T1A5L4_9ACTN</name>
<protein>
    <submittedName>
        <fullName evidence="3">Uncharacterized protein (TIGR03083 family)</fullName>
    </submittedName>
</protein>
<accession>A0A2T1A5L4</accession>
<reference evidence="3 4" key="1">
    <citation type="submission" date="2018-03" db="EMBL/GenBank/DDBJ databases">
        <title>Genomic Encyclopedia of Archaeal and Bacterial Type Strains, Phase II (KMG-II): from individual species to whole genera.</title>
        <authorList>
            <person name="Goeker M."/>
        </authorList>
    </citation>
    <scope>NUCLEOTIDE SEQUENCE [LARGE SCALE GENOMIC DNA]</scope>
    <source>
        <strain evidence="3 4">DSM 100065</strain>
    </source>
</reference>
<dbReference type="OrthoDB" id="154293at2"/>
<dbReference type="InterPro" id="IPR017517">
    <property type="entry name" value="Maleyloyr_isom"/>
</dbReference>
<dbReference type="Proteomes" id="UP000237752">
    <property type="component" value="Unassembled WGS sequence"/>
</dbReference>
<comment type="caution">
    <text evidence="3">The sequence shown here is derived from an EMBL/GenBank/DDBJ whole genome shotgun (WGS) entry which is preliminary data.</text>
</comment>
<organism evidence="3 4">
    <name type="scientific">Antricoccus suffuscus</name>
    <dbReference type="NCBI Taxonomy" id="1629062"/>
    <lineage>
        <taxon>Bacteria</taxon>
        <taxon>Bacillati</taxon>
        <taxon>Actinomycetota</taxon>
        <taxon>Actinomycetes</taxon>
        <taxon>Geodermatophilales</taxon>
        <taxon>Antricoccaceae</taxon>
        <taxon>Antricoccus</taxon>
    </lineage>
</organism>
<dbReference type="AlphaFoldDB" id="A0A2T1A5L4"/>
<dbReference type="InterPro" id="IPR024344">
    <property type="entry name" value="MDMPI_metal-binding"/>
</dbReference>